<proteinExistence type="inferred from homology"/>
<dbReference type="Pfam" id="PF00487">
    <property type="entry name" value="FA_desaturase"/>
    <property type="match status" value="1"/>
</dbReference>
<dbReference type="GO" id="GO:0016020">
    <property type="term" value="C:membrane"/>
    <property type="evidence" value="ECO:0007669"/>
    <property type="project" value="TreeGrafter"/>
</dbReference>
<dbReference type="KEGG" id="tog:HNI00_06650"/>
<keyword evidence="4" id="KW-0812">Transmembrane</keyword>
<evidence type="ECO:0000313" key="6">
    <source>
        <dbReference type="EMBL" id="WOB42862.1"/>
    </source>
</evidence>
<dbReference type="AlphaFoldDB" id="A0AA96YMF9"/>
<reference evidence="6" key="1">
    <citation type="submission" date="2020-05" db="EMBL/GenBank/DDBJ databases">
        <authorList>
            <person name="Zhu T."/>
            <person name="Keshari N."/>
            <person name="Lu X."/>
        </authorList>
    </citation>
    <scope>NUCLEOTIDE SEQUENCE</scope>
    <source>
        <strain evidence="6">NK1-22</strain>
    </source>
</reference>
<dbReference type="GO" id="GO:0016717">
    <property type="term" value="F:oxidoreductase activity, acting on paired donors, with oxidation of a pair of donors resulting in the reduction of molecular oxygen to two molecules of water"/>
    <property type="evidence" value="ECO:0007669"/>
    <property type="project" value="TreeGrafter"/>
</dbReference>
<dbReference type="GO" id="GO:0008610">
    <property type="term" value="P:lipid biosynthetic process"/>
    <property type="evidence" value="ECO:0007669"/>
    <property type="project" value="UniProtKB-ARBA"/>
</dbReference>
<comment type="similarity">
    <text evidence="2">Belongs to the fatty acid desaturase type 2 family.</text>
</comment>
<keyword evidence="4" id="KW-0472">Membrane</keyword>
<name>A0AA96YMF9_9CYAN</name>
<keyword evidence="4" id="KW-1133">Transmembrane helix</keyword>
<evidence type="ECO:0000256" key="2">
    <source>
        <dbReference type="ARBA" id="ARBA00008749"/>
    </source>
</evidence>
<organism evidence="6">
    <name type="scientific">Thermoleptolyngbya oregonensis NK1-22</name>
    <dbReference type="NCBI Taxonomy" id="2547457"/>
    <lineage>
        <taxon>Bacteria</taxon>
        <taxon>Bacillati</taxon>
        <taxon>Cyanobacteriota</taxon>
        <taxon>Cyanophyceae</taxon>
        <taxon>Oculatellales</taxon>
        <taxon>Oculatellaceae</taxon>
        <taxon>Thermoleptolyngbya</taxon>
    </lineage>
</organism>
<dbReference type="RefSeq" id="WP_316791794.1">
    <property type="nucleotide sequence ID" value="NZ_CP053540.1"/>
</dbReference>
<evidence type="ECO:0000256" key="4">
    <source>
        <dbReference type="SAM" id="Phobius"/>
    </source>
</evidence>
<sequence>MTGIFLAAVIFAGWVVSLLLFLSVDSASLSVPGVIFAVLLRTFLHTGLFVIGHDAMHQNLLPNHRRINHWIGAIAVGLYAAISYSSCCANHHQHHRYPEQTRDPDFHDGTHTHPFCWYVKFIREYIAVSSILGLLGGWGLLLWGMSQVVPTAWSRVVLFVLLPFVLSSVQLFVFGTYLPHRGKLGPQVPEWLRPGDRTLNPSQTQWGQWLWSFFTCYHFGQYHPRHHQFPRVPWYQLPSFREK</sequence>
<evidence type="ECO:0000256" key="3">
    <source>
        <dbReference type="ARBA" id="ARBA00023004"/>
    </source>
</evidence>
<dbReference type="PANTHER" id="PTHR19353:SF19">
    <property type="entry name" value="DELTA(5) FATTY ACID DESATURASE C-RELATED"/>
    <property type="match status" value="1"/>
</dbReference>
<feature type="transmembrane region" description="Helical" evidence="4">
    <location>
        <begin position="36"/>
        <end position="56"/>
    </location>
</feature>
<comment type="cofactor">
    <cofactor evidence="1">
        <name>Fe(2+)</name>
        <dbReference type="ChEBI" id="CHEBI:29033"/>
    </cofactor>
</comment>
<feature type="transmembrane region" description="Helical" evidence="4">
    <location>
        <begin position="156"/>
        <end position="178"/>
    </location>
</feature>
<dbReference type="InterPro" id="IPR005804">
    <property type="entry name" value="FA_desaturase_dom"/>
</dbReference>
<dbReference type="PANTHER" id="PTHR19353">
    <property type="entry name" value="FATTY ACID DESATURASE 2"/>
    <property type="match status" value="1"/>
</dbReference>
<feature type="transmembrane region" description="Helical" evidence="4">
    <location>
        <begin position="125"/>
        <end position="144"/>
    </location>
</feature>
<gene>
    <name evidence="6" type="ORF">HNI00_06650</name>
</gene>
<keyword evidence="3" id="KW-0408">Iron</keyword>
<protein>
    <submittedName>
        <fullName evidence="6">Beta-carotene ketolase</fullName>
    </submittedName>
</protein>
<evidence type="ECO:0000256" key="1">
    <source>
        <dbReference type="ARBA" id="ARBA00001954"/>
    </source>
</evidence>
<feature type="domain" description="Fatty acid desaturase" evidence="5">
    <location>
        <begin position="117"/>
        <end position="241"/>
    </location>
</feature>
<evidence type="ECO:0000259" key="5">
    <source>
        <dbReference type="Pfam" id="PF00487"/>
    </source>
</evidence>
<dbReference type="InterPro" id="IPR012171">
    <property type="entry name" value="Fatty_acid_desaturase"/>
</dbReference>
<dbReference type="EMBL" id="CP053540">
    <property type="protein sequence ID" value="WOB42862.1"/>
    <property type="molecule type" value="Genomic_DNA"/>
</dbReference>
<accession>A0AA96YMF9</accession>